<evidence type="ECO:0000313" key="3">
    <source>
        <dbReference type="Proteomes" id="UP001220610"/>
    </source>
</evidence>
<dbReference type="Proteomes" id="UP001220610">
    <property type="component" value="Chromosome"/>
</dbReference>
<evidence type="ECO:0000313" key="2">
    <source>
        <dbReference type="EMBL" id="WEK35950.1"/>
    </source>
</evidence>
<gene>
    <name evidence="2" type="ORF">P0Y53_00430</name>
</gene>
<dbReference type="AlphaFoldDB" id="A0AAJ5WSG9"/>
<keyword evidence="1" id="KW-1133">Transmembrane helix</keyword>
<reference evidence="2" key="1">
    <citation type="submission" date="2023-03" db="EMBL/GenBank/DDBJ databases">
        <title>Andean soil-derived lignocellulolytic bacterial consortium as a source of novel taxa and putative plastic-active enzymes.</title>
        <authorList>
            <person name="Diaz-Garcia L."/>
            <person name="Chuvochina M."/>
            <person name="Feuerriegel G."/>
            <person name="Bunk B."/>
            <person name="Sproer C."/>
            <person name="Streit W.R."/>
            <person name="Rodriguez L.M."/>
            <person name="Overmann J."/>
            <person name="Jimenez D.J."/>
        </authorList>
    </citation>
    <scope>NUCLEOTIDE SEQUENCE</scope>
    <source>
        <strain evidence="2">MAG 7</strain>
    </source>
</reference>
<feature type="transmembrane region" description="Helical" evidence="1">
    <location>
        <begin position="35"/>
        <end position="54"/>
    </location>
</feature>
<dbReference type="InterPro" id="IPR046615">
    <property type="entry name" value="DUF6728"/>
</dbReference>
<proteinExistence type="predicted"/>
<keyword evidence="1" id="KW-0472">Membrane</keyword>
<evidence type="ECO:0000256" key="1">
    <source>
        <dbReference type="SAM" id="Phobius"/>
    </source>
</evidence>
<sequence length="56" mass="6741">MGFIRQLAEYFYIKKRDPRAPHSRWMGYMHGINRLSILLFLIAIIIIIVKLLILRK</sequence>
<name>A0AAJ5WSG9_9BACT</name>
<protein>
    <submittedName>
        <fullName evidence="2">Uncharacterized protein</fullName>
    </submittedName>
</protein>
<accession>A0AAJ5WSG9</accession>
<organism evidence="2 3">
    <name type="scientific">Candidatus Pseudobacter hemicellulosilyticus</name>
    <dbReference type="NCBI Taxonomy" id="3121375"/>
    <lineage>
        <taxon>Bacteria</taxon>
        <taxon>Pseudomonadati</taxon>
        <taxon>Bacteroidota</taxon>
        <taxon>Chitinophagia</taxon>
        <taxon>Chitinophagales</taxon>
        <taxon>Chitinophagaceae</taxon>
        <taxon>Pseudobacter</taxon>
    </lineage>
</organism>
<dbReference type="Pfam" id="PF20498">
    <property type="entry name" value="DUF6728"/>
    <property type="match status" value="1"/>
</dbReference>
<keyword evidence="1" id="KW-0812">Transmembrane</keyword>
<dbReference type="EMBL" id="CP119311">
    <property type="protein sequence ID" value="WEK35950.1"/>
    <property type="molecule type" value="Genomic_DNA"/>
</dbReference>